<feature type="site" description="Transition state stabilizer" evidence="5">
    <location>
        <position position="218"/>
    </location>
</feature>
<dbReference type="GO" id="GO:0006083">
    <property type="term" value="P:acetate metabolic process"/>
    <property type="evidence" value="ECO:0007669"/>
    <property type="project" value="TreeGrafter"/>
</dbReference>
<dbReference type="Proteomes" id="UP000431913">
    <property type="component" value="Unassembled WGS sequence"/>
</dbReference>
<evidence type="ECO:0000313" key="8">
    <source>
        <dbReference type="Proteomes" id="UP000431913"/>
    </source>
</evidence>
<dbReference type="PANTHER" id="PTHR21060">
    <property type="entry name" value="ACETATE KINASE"/>
    <property type="match status" value="1"/>
</dbReference>
<evidence type="ECO:0000256" key="6">
    <source>
        <dbReference type="RuleBase" id="RU003835"/>
    </source>
</evidence>
<comment type="similarity">
    <text evidence="5 6">Belongs to the acetokinase family.</text>
</comment>
<dbReference type="Gene3D" id="3.30.420.40">
    <property type="match status" value="2"/>
</dbReference>
<feature type="binding site" evidence="5">
    <location>
        <position position="43"/>
    </location>
    <ligand>
        <name>Mg(2+)</name>
        <dbReference type="ChEBI" id="CHEBI:18420"/>
    </ligand>
</feature>
<dbReference type="InterPro" id="IPR004372">
    <property type="entry name" value="Ac/propionate_kinase"/>
</dbReference>
<dbReference type="Pfam" id="PF00871">
    <property type="entry name" value="Acetate_kinase"/>
    <property type="match status" value="1"/>
</dbReference>
<comment type="pathway">
    <text evidence="5">Metabolic intermediate biosynthesis; acetyl-CoA biosynthesis; acetyl-CoA from acetate: step 1/2.</text>
</comment>
<keyword evidence="1 5" id="KW-0808">Transferase</keyword>
<keyword evidence="2 5" id="KW-0547">Nucleotide-binding</keyword>
<dbReference type="InterPro" id="IPR043129">
    <property type="entry name" value="ATPase_NBD"/>
</dbReference>
<comment type="caution">
    <text evidence="7">The sequence shown here is derived from an EMBL/GenBank/DDBJ whole genome shotgun (WGS) entry which is preliminary data.</text>
</comment>
<evidence type="ECO:0000256" key="2">
    <source>
        <dbReference type="ARBA" id="ARBA00022741"/>
    </source>
</evidence>
<dbReference type="InterPro" id="IPR000890">
    <property type="entry name" value="Aliphatic_acid_kin_short-chain"/>
</dbReference>
<name>A0A6I2UCU9_9FIRM</name>
<dbReference type="NCBIfam" id="TIGR00016">
    <property type="entry name" value="ackA"/>
    <property type="match status" value="1"/>
</dbReference>
<feature type="binding site" evidence="5">
    <location>
        <position position="419"/>
    </location>
    <ligand>
        <name>Mg(2+)</name>
        <dbReference type="ChEBI" id="CHEBI:18420"/>
    </ligand>
</feature>
<evidence type="ECO:0000256" key="1">
    <source>
        <dbReference type="ARBA" id="ARBA00022679"/>
    </source>
</evidence>
<dbReference type="GO" id="GO:0005524">
    <property type="term" value="F:ATP binding"/>
    <property type="evidence" value="ECO:0007669"/>
    <property type="project" value="UniProtKB-KW"/>
</dbReference>
<feature type="binding site" evidence="5">
    <location>
        <position position="50"/>
    </location>
    <ligand>
        <name>ATP</name>
        <dbReference type="ChEBI" id="CHEBI:30616"/>
    </ligand>
</feature>
<comment type="function">
    <text evidence="5">Catalyzes the formation of acetyl phosphate from acetate and ATP. Can also catalyze the reverse reaction.</text>
</comment>
<keyword evidence="5" id="KW-0963">Cytoplasm</keyword>
<dbReference type="EMBL" id="VUNJ01000022">
    <property type="protein sequence ID" value="MST93240.1"/>
    <property type="molecule type" value="Genomic_DNA"/>
</dbReference>
<dbReference type="EC" id="2.7.2.1" evidence="5"/>
<dbReference type="PIRSF" id="PIRSF000722">
    <property type="entry name" value="Acetate_prop_kin"/>
    <property type="match status" value="1"/>
</dbReference>
<reference evidence="7 8" key="1">
    <citation type="submission" date="2019-08" db="EMBL/GenBank/DDBJ databases">
        <title>In-depth cultivation of the pig gut microbiome towards novel bacterial diversity and tailored functional studies.</title>
        <authorList>
            <person name="Wylensek D."/>
            <person name="Hitch T.C.A."/>
            <person name="Clavel T."/>
        </authorList>
    </citation>
    <scope>NUCLEOTIDE SEQUENCE [LARGE SCALE GENOMIC DNA]</scope>
    <source>
        <strain evidence="7 8">WCA3-601-WT-6J</strain>
    </source>
</reference>
<keyword evidence="3 5" id="KW-0418">Kinase</keyword>
<comment type="catalytic activity">
    <reaction evidence="5">
        <text>acetate + ATP = acetyl phosphate + ADP</text>
        <dbReference type="Rhea" id="RHEA:11352"/>
        <dbReference type="ChEBI" id="CHEBI:22191"/>
        <dbReference type="ChEBI" id="CHEBI:30089"/>
        <dbReference type="ChEBI" id="CHEBI:30616"/>
        <dbReference type="ChEBI" id="CHEBI:456216"/>
        <dbReference type="EC" id="2.7.2.1"/>
    </reaction>
</comment>
<comment type="cofactor">
    <cofactor evidence="5">
        <name>Mg(2+)</name>
        <dbReference type="ChEBI" id="CHEBI:18420"/>
    </cofactor>
    <cofactor evidence="5">
        <name>Mn(2+)</name>
        <dbReference type="ChEBI" id="CHEBI:29035"/>
    </cofactor>
    <text evidence="5">Mg(2+). Can also accept Mn(2+).</text>
</comment>
<dbReference type="PANTHER" id="PTHR21060:SF15">
    <property type="entry name" value="ACETATE KINASE-RELATED"/>
    <property type="match status" value="1"/>
</dbReference>
<evidence type="ECO:0000256" key="5">
    <source>
        <dbReference type="HAMAP-Rule" id="MF_00020"/>
    </source>
</evidence>
<dbReference type="SUPFAM" id="SSF53067">
    <property type="entry name" value="Actin-like ATPase domain"/>
    <property type="match status" value="2"/>
</dbReference>
<keyword evidence="5" id="KW-0479">Metal-binding</keyword>
<organism evidence="7 8">
    <name type="scientific">Ruthenibacterium lactatiformans</name>
    <dbReference type="NCBI Taxonomy" id="1550024"/>
    <lineage>
        <taxon>Bacteria</taxon>
        <taxon>Bacillati</taxon>
        <taxon>Bacillota</taxon>
        <taxon>Clostridia</taxon>
        <taxon>Eubacteriales</taxon>
        <taxon>Oscillospiraceae</taxon>
        <taxon>Ruthenibacterium</taxon>
    </lineage>
</organism>
<accession>A0A6I2UCU9</accession>
<evidence type="ECO:0000256" key="4">
    <source>
        <dbReference type="ARBA" id="ARBA00022840"/>
    </source>
</evidence>
<sequence length="433" mass="47964">MLRLFKWIGAPLRAEISRCRICFLSWGCSRDERRASMKILVCNVGSTSLKFKLYDMPACTVLSQGKAERVGSLDDAIFQYENLQTGSLVNEEKAAIPDYKVGIRRYLDCLTDPQTGVLSSVSQIERVGYKTTLSKNHFGDHELTDEVIEGMRAWLPLATLHNTGYLQAIGVMREALPDAIFLGCFETGFHRDIPLERRLYGVPYEWYERYGVQRLGYHSASHGYIADVLGEIGGGSYRAISCHLGGSSSVCAIQDGKSIDTSFGMSLQSGLIHAARVGDMDCDLYEFLRHEGLSDAQIHEGFEKKGGLLGISGVSSDLRYIETAAKDGNERARLAIEVFVSGIVHYIGSFYMDLGGLDYLVFTAGIGENSDFLRRRVCEKLGVLGVVLDNAKNEACHGTLLELTGQDSKVRVFAIPTNEELGIARRTYDYVRP</sequence>
<proteinExistence type="inferred from homology"/>
<dbReference type="GO" id="GO:0008776">
    <property type="term" value="F:acetate kinase activity"/>
    <property type="evidence" value="ECO:0007669"/>
    <property type="project" value="UniProtKB-UniRule"/>
</dbReference>
<evidence type="ECO:0000256" key="3">
    <source>
        <dbReference type="ARBA" id="ARBA00022777"/>
    </source>
</evidence>
<keyword evidence="4 5" id="KW-0067">ATP-binding</keyword>
<dbReference type="HAMAP" id="MF_00020">
    <property type="entry name" value="Acetate_kinase"/>
    <property type="match status" value="1"/>
</dbReference>
<feature type="binding site" evidence="5">
    <location>
        <begin position="365"/>
        <end position="369"/>
    </location>
    <ligand>
        <name>ATP</name>
        <dbReference type="ChEBI" id="CHEBI:30616"/>
    </ligand>
</feature>
<dbReference type="GO" id="GO:0005737">
    <property type="term" value="C:cytoplasm"/>
    <property type="evidence" value="ECO:0007669"/>
    <property type="project" value="UniProtKB-SubCell"/>
</dbReference>
<dbReference type="UniPathway" id="UPA00340">
    <property type="reaction ID" value="UER00458"/>
</dbReference>
<feature type="site" description="Transition state stabilizer" evidence="5">
    <location>
        <position position="276"/>
    </location>
</feature>
<comment type="caution">
    <text evidence="5">Lacks conserved residue(s) required for the propagation of feature annotation.</text>
</comment>
<keyword evidence="5" id="KW-0460">Magnesium</keyword>
<dbReference type="GO" id="GO:0006085">
    <property type="term" value="P:acetyl-CoA biosynthetic process"/>
    <property type="evidence" value="ECO:0007669"/>
    <property type="project" value="UniProtKB-UniRule"/>
</dbReference>
<dbReference type="PRINTS" id="PR00471">
    <property type="entry name" value="ACETATEKNASE"/>
</dbReference>
<protein>
    <recommendedName>
        <fullName evidence="5">Acetate kinase</fullName>
        <ecNumber evidence="5">2.7.2.1</ecNumber>
    </recommendedName>
    <alternativeName>
        <fullName evidence="5">Acetokinase</fullName>
    </alternativeName>
</protein>
<gene>
    <name evidence="5" type="primary">ackA</name>
    <name evidence="7" type="ORF">FYJ76_15095</name>
</gene>
<dbReference type="GO" id="GO:0000287">
    <property type="term" value="F:magnesium ion binding"/>
    <property type="evidence" value="ECO:0007669"/>
    <property type="project" value="UniProtKB-UniRule"/>
</dbReference>
<evidence type="ECO:0000313" key="7">
    <source>
        <dbReference type="EMBL" id="MST93240.1"/>
    </source>
</evidence>
<feature type="binding site" evidence="5">
    <location>
        <begin position="317"/>
        <end position="319"/>
    </location>
    <ligand>
        <name>ATP</name>
        <dbReference type="ChEBI" id="CHEBI:30616"/>
    </ligand>
</feature>
<comment type="subunit">
    <text evidence="5">Homodimer.</text>
</comment>
<comment type="subcellular location">
    <subcellularLocation>
        <location evidence="5">Cytoplasm</location>
    </subcellularLocation>
</comment>
<dbReference type="AlphaFoldDB" id="A0A6I2UCU9"/>